<feature type="non-terminal residue" evidence="3">
    <location>
        <position position="852"/>
    </location>
</feature>
<evidence type="ECO:0000313" key="3">
    <source>
        <dbReference type="EMBL" id="NXG68493.1"/>
    </source>
</evidence>
<feature type="region of interest" description="Disordered" evidence="2">
    <location>
        <begin position="238"/>
        <end position="329"/>
    </location>
</feature>
<dbReference type="InterPro" id="IPR005026">
    <property type="entry name" value="SAPAP"/>
</dbReference>
<dbReference type="GO" id="GO:0007052">
    <property type="term" value="P:mitotic spindle organization"/>
    <property type="evidence" value="ECO:0007669"/>
    <property type="project" value="TreeGrafter"/>
</dbReference>
<organism evidence="3 4">
    <name type="scientific">Baryphthengus martii</name>
    <name type="common">Rufous motmot</name>
    <dbReference type="NCBI Taxonomy" id="176943"/>
    <lineage>
        <taxon>Eukaryota</taxon>
        <taxon>Metazoa</taxon>
        <taxon>Chordata</taxon>
        <taxon>Craniata</taxon>
        <taxon>Vertebrata</taxon>
        <taxon>Euteleostomi</taxon>
        <taxon>Archelosauria</taxon>
        <taxon>Archosauria</taxon>
        <taxon>Dinosauria</taxon>
        <taxon>Saurischia</taxon>
        <taxon>Theropoda</taxon>
        <taxon>Coelurosauria</taxon>
        <taxon>Aves</taxon>
        <taxon>Neognathae</taxon>
        <taxon>Neoaves</taxon>
        <taxon>Telluraves</taxon>
        <taxon>Coraciimorphae</taxon>
        <taxon>Coraciiformes</taxon>
        <taxon>Momotidae</taxon>
        <taxon>Baryphthengus</taxon>
    </lineage>
</organism>
<evidence type="ECO:0000313" key="4">
    <source>
        <dbReference type="Proteomes" id="UP000578343"/>
    </source>
</evidence>
<dbReference type="Proteomes" id="UP000578343">
    <property type="component" value="Unassembled WGS sequence"/>
</dbReference>
<dbReference type="Pfam" id="PF03359">
    <property type="entry name" value="GKAP"/>
    <property type="match status" value="1"/>
</dbReference>
<dbReference type="PANTHER" id="PTHR12353:SF1">
    <property type="entry name" value="DISKS LARGE-ASSOCIATED PROTEIN 5"/>
    <property type="match status" value="1"/>
</dbReference>
<comment type="similarity">
    <text evidence="1">Belongs to the SAPAP family.</text>
</comment>
<protein>
    <submittedName>
        <fullName evidence="3">DLGP5 protein</fullName>
    </submittedName>
</protein>
<dbReference type="GO" id="GO:0007059">
    <property type="term" value="P:chromosome segregation"/>
    <property type="evidence" value="ECO:0007669"/>
    <property type="project" value="TreeGrafter"/>
</dbReference>
<feature type="compositionally biased region" description="Polar residues" evidence="2">
    <location>
        <begin position="649"/>
        <end position="664"/>
    </location>
</feature>
<dbReference type="EMBL" id="VWZK01001078">
    <property type="protein sequence ID" value="NXG68493.1"/>
    <property type="molecule type" value="Genomic_DNA"/>
</dbReference>
<evidence type="ECO:0000256" key="1">
    <source>
        <dbReference type="ARBA" id="ARBA00008839"/>
    </source>
</evidence>
<feature type="region of interest" description="Disordered" evidence="2">
    <location>
        <begin position="382"/>
        <end position="422"/>
    </location>
</feature>
<dbReference type="GO" id="GO:0007346">
    <property type="term" value="P:regulation of mitotic cell cycle"/>
    <property type="evidence" value="ECO:0007669"/>
    <property type="project" value="TreeGrafter"/>
</dbReference>
<dbReference type="AlphaFoldDB" id="A0A7K9DVC2"/>
<feature type="region of interest" description="Disordered" evidence="2">
    <location>
        <begin position="156"/>
        <end position="205"/>
    </location>
</feature>
<dbReference type="PANTHER" id="PTHR12353">
    <property type="entry name" value="DISKS LARGE-ASSOCIATED PROTEIN DAP SAP90/PSD-95-ASSOCIATED PROTEIN"/>
    <property type="match status" value="1"/>
</dbReference>
<dbReference type="GO" id="GO:0008017">
    <property type="term" value="F:microtubule binding"/>
    <property type="evidence" value="ECO:0007669"/>
    <property type="project" value="TreeGrafter"/>
</dbReference>
<dbReference type="GO" id="GO:0005634">
    <property type="term" value="C:nucleus"/>
    <property type="evidence" value="ECO:0007669"/>
    <property type="project" value="TreeGrafter"/>
</dbReference>
<feature type="compositionally biased region" description="Polar residues" evidence="2">
    <location>
        <begin position="241"/>
        <end position="257"/>
    </location>
</feature>
<reference evidence="3 4" key="1">
    <citation type="submission" date="2019-09" db="EMBL/GenBank/DDBJ databases">
        <title>Bird 10,000 Genomes (B10K) Project - Family phase.</title>
        <authorList>
            <person name="Zhang G."/>
        </authorList>
    </citation>
    <scope>NUCLEOTIDE SEQUENCE [LARGE SCALE GENOMIC DNA]</scope>
    <source>
        <strain evidence="3">B10K-DU-001-21</strain>
        <tissue evidence="3">Muscle</tissue>
    </source>
</reference>
<dbReference type="GO" id="GO:0031616">
    <property type="term" value="C:spindle pole centrosome"/>
    <property type="evidence" value="ECO:0007669"/>
    <property type="project" value="TreeGrafter"/>
</dbReference>
<gene>
    <name evidence="3" type="primary">Dlgap5</name>
    <name evidence="3" type="ORF">BARMAR_R09767</name>
</gene>
<dbReference type="GO" id="GO:0023052">
    <property type="term" value="P:signaling"/>
    <property type="evidence" value="ECO:0007669"/>
    <property type="project" value="InterPro"/>
</dbReference>
<dbReference type="OrthoDB" id="10023951at2759"/>
<dbReference type="GO" id="GO:0051642">
    <property type="term" value="P:centrosome localization"/>
    <property type="evidence" value="ECO:0007669"/>
    <property type="project" value="TreeGrafter"/>
</dbReference>
<proteinExistence type="inferred from homology"/>
<dbReference type="GO" id="GO:0005737">
    <property type="term" value="C:cytoplasm"/>
    <property type="evidence" value="ECO:0007669"/>
    <property type="project" value="TreeGrafter"/>
</dbReference>
<accession>A0A7K9DVC2</accession>
<evidence type="ECO:0000256" key="2">
    <source>
        <dbReference type="SAM" id="MobiDB-lite"/>
    </source>
</evidence>
<name>A0A7K9DVC2_BARMA</name>
<feature type="non-terminal residue" evidence="3">
    <location>
        <position position="1"/>
    </location>
</feature>
<sequence length="852" mass="94641">MAATSQFASRYKKDLSTETLRAKVARRKSMLQKENRHKMFEKGRQFGLADVNVQPSKEKRIPQLNETNEIYSQENAVVKQKPSTDAVTKRINERREMLQRYKEEKELRKLREQREKAKKGVFKVGLYRPAAPGFLSLVPEDPVVVKPREKAAPAFSGRITRSKARNQEEKPMIPTASKPPTVCANGRSVRPTQAGRKQLDKDKVAEKEKVLQTAVQPASNVRITRAAASAARQMLKPTATAAPTGNQSQRKTANVGKQQKAVKPDITEMIPFKREVDKNTQLDPALKDSAADSKHSAPGEPQHEQTSAENKPDSAPGRPRTRSFAPQNFMFQPLSGLATYKVTPMTPSRANAFLTPNAFWDFSASPGNIIEKSSETNVLKLNLESQVSPPDKDIQEKQTTTSLEEEKASEQDEKTPIQRPSETIPVSTDKTVLETKSDGIREQVHDVPYFRNILQSETERLLSQCLQWDGKLELDIPEDAKDLIRTTIGQTRLLIAERFKQFKGLVDNCEFKRGEKETTCTDLDGFWDMVYFQIEDVDKKFGNLRELQDNEWQPLDVPSKAIVKKKTIPNGVAKPKVGAAGRTAARNRLAAIKAAMRDKMKHDRAADCAHQQKLPEVEKVVFEAGFFRIESPVKTFPGLLSKTPRRSSQRTSEQLATPRSSSRALLQSIPSALHNPEDTAANQTTPVLKGSHLPQNLKMHQFPAGKTPPLEKFPDGFLEQSISVVAEEHSPVADTAEGTKVPENPSSELKAVDGTEEMELSATEQGQDVVMCSPEKETCTQTNSAQSGEPKMLPTEVSCSDLTSIGSNPFDTPMLDAELPFTPVKSKAQQFAAAETFSDLIVFSPLSPSAKK</sequence>
<feature type="region of interest" description="Disordered" evidence="2">
    <location>
        <begin position="637"/>
        <end position="664"/>
    </location>
</feature>
<comment type="caution">
    <text evidence="3">The sequence shown here is derived from an EMBL/GenBank/DDBJ whole genome shotgun (WGS) entry which is preliminary data.</text>
</comment>
<feature type="compositionally biased region" description="Basic and acidic residues" evidence="2">
    <location>
        <begin position="262"/>
        <end position="303"/>
    </location>
</feature>
<keyword evidence="4" id="KW-1185">Reference proteome</keyword>
<feature type="compositionally biased region" description="Basic and acidic residues" evidence="2">
    <location>
        <begin position="404"/>
        <end position="416"/>
    </location>
</feature>
<dbReference type="GO" id="GO:0051382">
    <property type="term" value="P:kinetochore assembly"/>
    <property type="evidence" value="ECO:0007669"/>
    <property type="project" value="TreeGrafter"/>
</dbReference>